<evidence type="ECO:0000256" key="5">
    <source>
        <dbReference type="ARBA" id="ARBA00023136"/>
    </source>
</evidence>
<keyword evidence="7" id="KW-1185">Reference proteome</keyword>
<dbReference type="InterPro" id="IPR024512">
    <property type="entry name" value="Ser_palmitoyltrfase_ssu-like"/>
</dbReference>
<dbReference type="AlphaFoldDB" id="A0A165FT51"/>
<evidence type="ECO:0000256" key="1">
    <source>
        <dbReference type="ARBA" id="ARBA00004477"/>
    </source>
</evidence>
<protein>
    <submittedName>
        <fullName evidence="6">Uncharacterized protein</fullName>
    </submittedName>
</protein>
<evidence type="ECO:0000256" key="4">
    <source>
        <dbReference type="ARBA" id="ARBA00022989"/>
    </source>
</evidence>
<evidence type="ECO:0000256" key="3">
    <source>
        <dbReference type="ARBA" id="ARBA00022824"/>
    </source>
</evidence>
<keyword evidence="3" id="KW-0256">Endoplasmic reticulum</keyword>
<dbReference type="RefSeq" id="XP_018186897.1">
    <property type="nucleotide sequence ID" value="XM_018333028.1"/>
</dbReference>
<accession>A0A165FT51</accession>
<dbReference type="Proteomes" id="UP000076632">
    <property type="component" value="Unassembled WGS sequence"/>
</dbReference>
<evidence type="ECO:0000256" key="2">
    <source>
        <dbReference type="ARBA" id="ARBA00022692"/>
    </source>
</evidence>
<sequence length="80" mass="9456">MPSQERHSFLDWIRLKHYQFLTTFGLYMMTPRERLLFRTFPLLSPDPDHAHRTGLHWTGLLGVLGVRAIQKSCLKSKKTF</sequence>
<evidence type="ECO:0000313" key="7">
    <source>
        <dbReference type="Proteomes" id="UP000076632"/>
    </source>
</evidence>
<dbReference type="InParanoid" id="A0A165FT51"/>
<name>A0A165FT51_XYLHT</name>
<keyword evidence="4" id="KW-1133">Transmembrane helix</keyword>
<organism evidence="6 7">
    <name type="scientific">Xylona heveae (strain CBS 132557 / TC161)</name>
    <dbReference type="NCBI Taxonomy" id="1328760"/>
    <lineage>
        <taxon>Eukaryota</taxon>
        <taxon>Fungi</taxon>
        <taxon>Dikarya</taxon>
        <taxon>Ascomycota</taxon>
        <taxon>Pezizomycotina</taxon>
        <taxon>Xylonomycetes</taxon>
        <taxon>Xylonales</taxon>
        <taxon>Xylonaceae</taxon>
        <taxon>Xylona</taxon>
    </lineage>
</organism>
<gene>
    <name evidence="6" type="ORF">L228DRAFT_249153</name>
</gene>
<evidence type="ECO:0000313" key="6">
    <source>
        <dbReference type="EMBL" id="KZF21342.1"/>
    </source>
</evidence>
<keyword evidence="2" id="KW-0812">Transmembrane</keyword>
<keyword evidence="5" id="KW-0472">Membrane</keyword>
<dbReference type="Pfam" id="PF11779">
    <property type="entry name" value="SPT_ssu-like"/>
    <property type="match status" value="1"/>
</dbReference>
<comment type="subcellular location">
    <subcellularLocation>
        <location evidence="1">Endoplasmic reticulum membrane</location>
        <topology evidence="1">Multi-pass membrane protein</topology>
    </subcellularLocation>
</comment>
<dbReference type="GeneID" id="28898165"/>
<dbReference type="EMBL" id="KV407461">
    <property type="protein sequence ID" value="KZF21342.1"/>
    <property type="molecule type" value="Genomic_DNA"/>
</dbReference>
<dbReference type="OrthoDB" id="202672at2759"/>
<reference evidence="6 7" key="1">
    <citation type="journal article" date="2016" name="Fungal Biol.">
        <title>The genome of Xylona heveae provides a window into fungal endophytism.</title>
        <authorList>
            <person name="Gazis R."/>
            <person name="Kuo A."/>
            <person name="Riley R."/>
            <person name="LaButti K."/>
            <person name="Lipzen A."/>
            <person name="Lin J."/>
            <person name="Amirebrahimi M."/>
            <person name="Hesse C.N."/>
            <person name="Spatafora J.W."/>
            <person name="Henrissat B."/>
            <person name="Hainaut M."/>
            <person name="Grigoriev I.V."/>
            <person name="Hibbett D.S."/>
        </authorList>
    </citation>
    <scope>NUCLEOTIDE SEQUENCE [LARGE SCALE GENOMIC DNA]</scope>
    <source>
        <strain evidence="6 7">TC161</strain>
    </source>
</reference>
<proteinExistence type="predicted"/>
<dbReference type="GO" id="GO:0005789">
    <property type="term" value="C:endoplasmic reticulum membrane"/>
    <property type="evidence" value="ECO:0007669"/>
    <property type="project" value="UniProtKB-SubCell"/>
</dbReference>